<protein>
    <submittedName>
        <fullName evidence="2">Uncharacterized protein</fullName>
    </submittedName>
</protein>
<accession>A0A7S3UGF7</accession>
<proteinExistence type="predicted"/>
<keyword evidence="1" id="KW-0175">Coiled coil</keyword>
<name>A0A7S3UGF7_9CHLO</name>
<evidence type="ECO:0000313" key="2">
    <source>
        <dbReference type="EMBL" id="CAE0613666.1"/>
    </source>
</evidence>
<feature type="coiled-coil region" evidence="1">
    <location>
        <begin position="43"/>
        <end position="138"/>
    </location>
</feature>
<dbReference type="AlphaFoldDB" id="A0A7S3UGF7"/>
<reference evidence="2" key="1">
    <citation type="submission" date="2021-01" db="EMBL/GenBank/DDBJ databases">
        <authorList>
            <person name="Corre E."/>
            <person name="Pelletier E."/>
            <person name="Niang G."/>
            <person name="Scheremetjew M."/>
            <person name="Finn R."/>
            <person name="Kale V."/>
            <person name="Holt S."/>
            <person name="Cochrane G."/>
            <person name="Meng A."/>
            <person name="Brown T."/>
            <person name="Cohen L."/>
        </authorList>
    </citation>
    <scope>NUCLEOTIDE SEQUENCE</scope>
    <source>
        <strain evidence="2">CCMP1897</strain>
    </source>
</reference>
<sequence>MGTKGEIEDVVEVPYETWERIRAEASDVFGQVVATTAEIAALQRKLEKQCQSEEKRLQEAIVETERTSCAIEGKILQEIEEEEENCALVQHELEQLKSVAGEEESWRRRVESWMKIKLAKENAILSQLEVEHQRCKENLHAEGQQKKQVEGLDKGETFAKGLQGSALDPNNPGMTGAAQMRKGKEAYLRYRERHGIKENI</sequence>
<evidence type="ECO:0000256" key="1">
    <source>
        <dbReference type="SAM" id="Coils"/>
    </source>
</evidence>
<dbReference type="EMBL" id="HBIS01009235">
    <property type="protein sequence ID" value="CAE0613666.1"/>
    <property type="molecule type" value="Transcribed_RNA"/>
</dbReference>
<gene>
    <name evidence="2" type="ORF">PSAL00342_LOCUS7565</name>
</gene>
<organism evidence="2">
    <name type="scientific">Picocystis salinarum</name>
    <dbReference type="NCBI Taxonomy" id="88271"/>
    <lineage>
        <taxon>Eukaryota</taxon>
        <taxon>Viridiplantae</taxon>
        <taxon>Chlorophyta</taxon>
        <taxon>Picocystophyceae</taxon>
        <taxon>Picocystales</taxon>
        <taxon>Picocystaceae</taxon>
        <taxon>Picocystis</taxon>
    </lineage>
</organism>